<keyword evidence="4" id="KW-0539">Nucleus</keyword>
<dbReference type="GO" id="GO:0032968">
    <property type="term" value="P:positive regulation of transcription elongation by RNA polymerase II"/>
    <property type="evidence" value="ECO:0007669"/>
    <property type="project" value="TreeGrafter"/>
</dbReference>
<name>M4C6J5_HYAAE</name>
<dbReference type="Pfam" id="PF05179">
    <property type="entry name" value="CDC73_C"/>
    <property type="match status" value="1"/>
</dbReference>
<dbReference type="PANTHER" id="PTHR12466">
    <property type="entry name" value="CDC73 DOMAIN PROTEIN"/>
    <property type="match status" value="1"/>
</dbReference>
<evidence type="ECO:0000256" key="6">
    <source>
        <dbReference type="SAM" id="MobiDB-lite"/>
    </source>
</evidence>
<dbReference type="InterPro" id="IPR007852">
    <property type="entry name" value="Cdc73/Parafibromin"/>
</dbReference>
<organism evidence="9 10">
    <name type="scientific">Hyaloperonospora arabidopsidis (strain Emoy2)</name>
    <name type="common">Downy mildew agent</name>
    <name type="synonym">Peronospora arabidopsidis</name>
    <dbReference type="NCBI Taxonomy" id="559515"/>
    <lineage>
        <taxon>Eukaryota</taxon>
        <taxon>Sar</taxon>
        <taxon>Stramenopiles</taxon>
        <taxon>Oomycota</taxon>
        <taxon>Peronosporomycetes</taxon>
        <taxon>Peronosporales</taxon>
        <taxon>Peronosporaceae</taxon>
        <taxon>Hyaloperonospora</taxon>
    </lineage>
</organism>
<dbReference type="GO" id="GO:0000993">
    <property type="term" value="F:RNA polymerase II complex binding"/>
    <property type="evidence" value="ECO:0007669"/>
    <property type="project" value="TreeGrafter"/>
</dbReference>
<dbReference type="GO" id="GO:0006368">
    <property type="term" value="P:transcription elongation by RNA polymerase II"/>
    <property type="evidence" value="ECO:0007669"/>
    <property type="project" value="InterPro"/>
</dbReference>
<dbReference type="Proteomes" id="UP000011713">
    <property type="component" value="Unassembled WGS sequence"/>
</dbReference>
<reference evidence="10" key="1">
    <citation type="journal article" date="2010" name="Science">
        <title>Signatures of adaptation to obligate biotrophy in the Hyaloperonospora arabidopsidis genome.</title>
        <authorList>
            <person name="Baxter L."/>
            <person name="Tripathy S."/>
            <person name="Ishaque N."/>
            <person name="Boot N."/>
            <person name="Cabral A."/>
            <person name="Kemen E."/>
            <person name="Thines M."/>
            <person name="Ah-Fong A."/>
            <person name="Anderson R."/>
            <person name="Badejoko W."/>
            <person name="Bittner-Eddy P."/>
            <person name="Boore J.L."/>
            <person name="Chibucos M.C."/>
            <person name="Coates M."/>
            <person name="Dehal P."/>
            <person name="Delehaunty K."/>
            <person name="Dong S."/>
            <person name="Downton P."/>
            <person name="Dumas B."/>
            <person name="Fabro G."/>
            <person name="Fronick C."/>
            <person name="Fuerstenberg S.I."/>
            <person name="Fulton L."/>
            <person name="Gaulin E."/>
            <person name="Govers F."/>
            <person name="Hughes L."/>
            <person name="Humphray S."/>
            <person name="Jiang R.H."/>
            <person name="Judelson H."/>
            <person name="Kamoun S."/>
            <person name="Kyung K."/>
            <person name="Meijer H."/>
            <person name="Minx P."/>
            <person name="Morris P."/>
            <person name="Nelson J."/>
            <person name="Phuntumart V."/>
            <person name="Qutob D."/>
            <person name="Rehmany A."/>
            <person name="Rougon-Cardoso A."/>
            <person name="Ryden P."/>
            <person name="Torto-Alalibo T."/>
            <person name="Studholme D."/>
            <person name="Wang Y."/>
            <person name="Win J."/>
            <person name="Wood J."/>
            <person name="Clifton S.W."/>
            <person name="Rogers J."/>
            <person name="Van den Ackerveken G."/>
            <person name="Jones J.D."/>
            <person name="McDowell J.M."/>
            <person name="Beynon J."/>
            <person name="Tyler B.M."/>
        </authorList>
    </citation>
    <scope>NUCLEOTIDE SEQUENCE [LARGE SCALE GENOMIC DNA]</scope>
    <source>
        <strain evidence="10">Emoy2</strain>
    </source>
</reference>
<evidence type="ECO:0000256" key="2">
    <source>
        <dbReference type="ARBA" id="ARBA00010427"/>
    </source>
</evidence>
<keyword evidence="5" id="KW-0175">Coiled coil</keyword>
<sequence>MALATITPVAALRALRAHVIAGKPVAVEDKELVFLDASGAELQRLDKHSATAYHSKKLDKSYDLLAVYTCFQYAGLSFSDYVLKCRHEKAAMVSTVDKKELVAYLKGDIETSAQIVDTSDGSSTRPEAHVAAPTRARDSADDSARALKRTKTGQEGQVPLVRAVQRLDKPVTPMGESETQLKRLLAKEYILRTRVTMLDAHKTTFDNVVKLLELVNAETKEKIEKAATKAASAEAMPAATSTRREQLPMHRLVKEKLLGTPIIVVPAGFSDLFTMLNAKEFLEEGVYVSNMQKKAEGVRKQQEMTITHEEEGHVYTFKVVDTVSRFRDKDWRSVVGVIVSGQSWQFKGWKWKFPLEVFKKVCGVHIYNQGSQLNPEIKQWDVKVLMIHPDKRHLDKVAAKEFWRFLFAFIKVKLQ</sequence>
<dbReference type="InterPro" id="IPR031336">
    <property type="entry name" value="CDC73_C"/>
</dbReference>
<dbReference type="OMA" id="FRPDYWN"/>
<comment type="similarity">
    <text evidence="2">Belongs to the CDC73 family.</text>
</comment>
<evidence type="ECO:0000259" key="7">
    <source>
        <dbReference type="Pfam" id="PF05179"/>
    </source>
</evidence>
<evidence type="ECO:0000256" key="4">
    <source>
        <dbReference type="ARBA" id="ARBA00023242"/>
    </source>
</evidence>
<feature type="coiled-coil region" evidence="5">
    <location>
        <begin position="209"/>
        <end position="236"/>
    </location>
</feature>
<evidence type="ECO:0000313" key="10">
    <source>
        <dbReference type="Proteomes" id="UP000011713"/>
    </source>
</evidence>
<accession>M4C6J5</accession>
<dbReference type="InterPro" id="IPR032041">
    <property type="entry name" value="Cdc73_N"/>
</dbReference>
<dbReference type="eggNOG" id="KOG3786">
    <property type="taxonomic scope" value="Eukaryota"/>
</dbReference>
<dbReference type="InParanoid" id="M4C6J5"/>
<keyword evidence="3" id="KW-0804">Transcription</keyword>
<proteinExistence type="inferred from homology"/>
<feature type="region of interest" description="Disordered" evidence="6">
    <location>
        <begin position="117"/>
        <end position="142"/>
    </location>
</feature>
<dbReference type="STRING" id="559515.M4C6J5"/>
<evidence type="ECO:0008006" key="11">
    <source>
        <dbReference type="Google" id="ProtNLM"/>
    </source>
</evidence>
<dbReference type="Pfam" id="PF16050">
    <property type="entry name" value="CDC73_N"/>
    <property type="match status" value="1"/>
</dbReference>
<keyword evidence="10" id="KW-1185">Reference proteome</keyword>
<dbReference type="InterPro" id="IPR038103">
    <property type="entry name" value="CDC73_C_sf"/>
</dbReference>
<dbReference type="PANTHER" id="PTHR12466:SF8">
    <property type="entry name" value="PARAFIBROMIN"/>
    <property type="match status" value="1"/>
</dbReference>
<reference evidence="9" key="2">
    <citation type="submission" date="2015-06" db="UniProtKB">
        <authorList>
            <consortium name="EnsemblProtists"/>
        </authorList>
    </citation>
    <scope>IDENTIFICATION</scope>
    <source>
        <strain evidence="9">Emoy2</strain>
    </source>
</reference>
<dbReference type="EMBL" id="ABWE02001339">
    <property type="status" value="NOT_ANNOTATED_CDS"/>
    <property type="molecule type" value="Genomic_DNA"/>
</dbReference>
<dbReference type="Gene3D" id="3.40.50.11990">
    <property type="entry name" value="RNA polymerase II accessory factor, Cdc73 C-terminal domain"/>
    <property type="match status" value="1"/>
</dbReference>
<dbReference type="GO" id="GO:0016593">
    <property type="term" value="C:Cdc73/Paf1 complex"/>
    <property type="evidence" value="ECO:0007669"/>
    <property type="project" value="InterPro"/>
</dbReference>
<dbReference type="EnsemblProtists" id="HpaT814732">
    <property type="protein sequence ID" value="HpaP814732"/>
    <property type="gene ID" value="HpaG814732"/>
</dbReference>
<feature type="domain" description="Cell division control protein 73 C-terminal" evidence="7">
    <location>
        <begin position="260"/>
        <end position="405"/>
    </location>
</feature>
<evidence type="ECO:0000256" key="3">
    <source>
        <dbReference type="ARBA" id="ARBA00023163"/>
    </source>
</evidence>
<evidence type="ECO:0000259" key="8">
    <source>
        <dbReference type="Pfam" id="PF16050"/>
    </source>
</evidence>
<dbReference type="VEuPathDB" id="FungiDB:HpaG814732"/>
<protein>
    <recommendedName>
        <fullName evidence="11">Cell division control protein 73 C-terminal domain-containing protein</fullName>
    </recommendedName>
</protein>
<dbReference type="HOGENOM" id="CLU_025849_2_1_1"/>
<evidence type="ECO:0000256" key="1">
    <source>
        <dbReference type="ARBA" id="ARBA00004123"/>
    </source>
</evidence>
<evidence type="ECO:0000256" key="5">
    <source>
        <dbReference type="SAM" id="Coils"/>
    </source>
</evidence>
<evidence type="ECO:0000313" key="9">
    <source>
        <dbReference type="EnsemblProtists" id="HpaP814732"/>
    </source>
</evidence>
<comment type="subcellular location">
    <subcellularLocation>
        <location evidence="1">Nucleus</location>
    </subcellularLocation>
</comment>
<feature type="domain" description="Paf1 complex subunit Cdc73 N-terminal" evidence="8">
    <location>
        <begin position="11"/>
        <end position="162"/>
    </location>
</feature>
<dbReference type="AlphaFoldDB" id="M4C6J5"/>